<dbReference type="NCBIfam" id="TIGR01617">
    <property type="entry name" value="arsC_related"/>
    <property type="match status" value="1"/>
</dbReference>
<dbReference type="Pfam" id="PF03960">
    <property type="entry name" value="ArsC"/>
    <property type="match status" value="1"/>
</dbReference>
<accession>A0A520LJY1</accession>
<sequence>MVILYGIKNCDSVKKARVWLTENNVQFKFHDFRSDGLTESIIDNWLKRTEWELLLNRRGLTWRNLDASVKETINHANVIDVLLEHPTLIKRPVLNYEEIVTIGFNSDIYEGIFN</sequence>
<evidence type="ECO:0000313" key="3">
    <source>
        <dbReference type="EMBL" id="RZO04860.1"/>
    </source>
</evidence>
<dbReference type="PANTHER" id="PTHR30041">
    <property type="entry name" value="ARSENATE REDUCTASE"/>
    <property type="match status" value="1"/>
</dbReference>
<dbReference type="EMBL" id="SHBO01000053">
    <property type="protein sequence ID" value="RZO04860.1"/>
    <property type="molecule type" value="Genomic_DNA"/>
</dbReference>
<evidence type="ECO:0000256" key="1">
    <source>
        <dbReference type="ARBA" id="ARBA00007198"/>
    </source>
</evidence>
<evidence type="ECO:0000256" key="2">
    <source>
        <dbReference type="PROSITE-ProRule" id="PRU01282"/>
    </source>
</evidence>
<dbReference type="PROSITE" id="PS51353">
    <property type="entry name" value="ARSC"/>
    <property type="match status" value="1"/>
</dbReference>
<dbReference type="PANTHER" id="PTHR30041:SF8">
    <property type="entry name" value="PROTEIN YFFB"/>
    <property type="match status" value="1"/>
</dbReference>
<comment type="caution">
    <text evidence="3">The sequence shown here is derived from an EMBL/GenBank/DDBJ whole genome shotgun (WGS) entry which is preliminary data.</text>
</comment>
<proteinExistence type="inferred from homology"/>
<dbReference type="InterPro" id="IPR006504">
    <property type="entry name" value="Tscrpt_reg_Spx/MgsR"/>
</dbReference>
<dbReference type="AlphaFoldDB" id="A0A520LJY1"/>
<evidence type="ECO:0000313" key="4">
    <source>
        <dbReference type="Proteomes" id="UP000318148"/>
    </source>
</evidence>
<dbReference type="InterPro" id="IPR036249">
    <property type="entry name" value="Thioredoxin-like_sf"/>
</dbReference>
<dbReference type="NCBIfam" id="NF008107">
    <property type="entry name" value="PRK10853.1"/>
    <property type="match status" value="1"/>
</dbReference>
<dbReference type="SUPFAM" id="SSF52833">
    <property type="entry name" value="Thioredoxin-like"/>
    <property type="match status" value="1"/>
</dbReference>
<organism evidence="3 4">
    <name type="scientific">SAR92 clade bacterium</name>
    <dbReference type="NCBI Taxonomy" id="2315479"/>
    <lineage>
        <taxon>Bacteria</taxon>
        <taxon>Pseudomonadati</taxon>
        <taxon>Pseudomonadota</taxon>
        <taxon>Gammaproteobacteria</taxon>
        <taxon>Cellvibrionales</taxon>
        <taxon>Porticoccaceae</taxon>
        <taxon>SAR92 clade</taxon>
    </lineage>
</organism>
<name>A0A520LJY1_9GAMM</name>
<comment type="similarity">
    <text evidence="1 2">Belongs to the ArsC family.</text>
</comment>
<reference evidence="3 4" key="1">
    <citation type="submission" date="2019-02" db="EMBL/GenBank/DDBJ databases">
        <title>Prokaryotic population dynamics and viral predation in marine succession experiment using metagenomics: the confinement effect.</title>
        <authorList>
            <person name="Haro-Moreno J.M."/>
            <person name="Rodriguez-Valera F."/>
            <person name="Lopez-Perez M."/>
        </authorList>
    </citation>
    <scope>NUCLEOTIDE SEQUENCE [LARGE SCALE GENOMIC DNA]</scope>
    <source>
        <strain evidence="3">MED-G169</strain>
    </source>
</reference>
<dbReference type="Proteomes" id="UP000318148">
    <property type="component" value="Unassembled WGS sequence"/>
</dbReference>
<dbReference type="Gene3D" id="3.40.30.10">
    <property type="entry name" value="Glutaredoxin"/>
    <property type="match status" value="1"/>
</dbReference>
<dbReference type="InterPro" id="IPR006660">
    <property type="entry name" value="Arsenate_reductase-like"/>
</dbReference>
<gene>
    <name evidence="3" type="ORF">EVB02_03820</name>
</gene>
<protein>
    <submittedName>
        <fullName evidence="3">ArsC family reductase</fullName>
    </submittedName>
</protein>